<organism evidence="2 3">
    <name type="scientific">Pseudoalteromonas rubra</name>
    <dbReference type="NCBI Taxonomy" id="43658"/>
    <lineage>
        <taxon>Bacteria</taxon>
        <taxon>Pseudomonadati</taxon>
        <taxon>Pseudomonadota</taxon>
        <taxon>Gammaproteobacteria</taxon>
        <taxon>Alteromonadales</taxon>
        <taxon>Pseudoalteromonadaceae</taxon>
        <taxon>Pseudoalteromonas</taxon>
    </lineage>
</organism>
<evidence type="ECO:0000313" key="2">
    <source>
        <dbReference type="EMBL" id="RZM80567.1"/>
    </source>
</evidence>
<name>A0A4Q7ECI0_9GAMM</name>
<dbReference type="Proteomes" id="UP000292345">
    <property type="component" value="Unassembled WGS sequence"/>
</dbReference>
<sequence>MFKYSKVALGIATCFALTGCLEVEDNDDSKKLAEQVEQQNSIIQEQLDLAKQQHEITQAPITLTGKVVSVSEGASASDATISVLVDGQWRESGSVDEQGQFSVAKLPAGHEVLVKVASASDAFVTRYFAVSTPYSTITREESFDLLDLEVSAGYTKEFTVQESGTGEGLKALSIWAADIVADDTMVGNRRPRDAYLEQMTKEYSQKAVFNEEKSVYQITLAKDLPSALLYQADINADKIADYRPEFAPFNFDAETMTLVSADNVTDTDNFYLEPVKQQAYKLALTVLNSDGNVIEVDRIVAQGNDMGAKFATLNAETMQYELDAKYFGQLTLQIPSFIKGDVVFNGSTVNIQSYDEQNGSYGVEINGNYNRVDLVDNTLNLVVKVTDNLVEETSVSVLNTKGMRTAEDHAAIYFNVPVAVEADSIEVQKNQDVTISSEDGLTTVVAQPVTVAVSTSTDLNNTRLKISPDAPLEVGRSYSIKLNKVQNLASGETESIGYSTGYTFVQTDSDFSLDSIVADNDNFRKNGKLILTKNSAGQSSSDTQSYNPTYLFMPINFANVEHFSIQYTGYTENGEQYDLNRDVTVVEDGRINTWNTDVARVHQLANNEQIVYPHNYTELNPGTTLTNGNYLRVRTDVYYLGDNTSTSTNDITFAYKLQLKGDKTIKTGTLTLPIQ</sequence>
<proteinExistence type="predicted"/>
<feature type="coiled-coil region" evidence="1">
    <location>
        <begin position="26"/>
        <end position="53"/>
    </location>
</feature>
<gene>
    <name evidence="2" type="ORF">C3B51_10910</name>
</gene>
<dbReference type="AlphaFoldDB" id="A0A4Q7ECI0"/>
<evidence type="ECO:0000313" key="3">
    <source>
        <dbReference type="Proteomes" id="UP000292345"/>
    </source>
</evidence>
<keyword evidence="1" id="KW-0175">Coiled coil</keyword>
<dbReference type="RefSeq" id="WP_130245058.1">
    <property type="nucleotide sequence ID" value="NZ_PPUZ01000031.1"/>
</dbReference>
<dbReference type="EMBL" id="PPUZ01000031">
    <property type="protein sequence ID" value="RZM80567.1"/>
    <property type="molecule type" value="Genomic_DNA"/>
</dbReference>
<comment type="caution">
    <text evidence="2">The sequence shown here is derived from an EMBL/GenBank/DDBJ whole genome shotgun (WGS) entry which is preliminary data.</text>
</comment>
<accession>A0A4Q7ECI0</accession>
<evidence type="ECO:0000256" key="1">
    <source>
        <dbReference type="SAM" id="Coils"/>
    </source>
</evidence>
<protein>
    <submittedName>
        <fullName evidence="2">Uncharacterized protein</fullName>
    </submittedName>
</protein>
<dbReference type="PROSITE" id="PS51257">
    <property type="entry name" value="PROKAR_LIPOPROTEIN"/>
    <property type="match status" value="1"/>
</dbReference>
<reference evidence="2 3" key="1">
    <citation type="submission" date="2018-01" db="EMBL/GenBank/DDBJ databases">
        <title>Co-occurrence of chitin degradation, pigmentation and bioactivity in marine Pseudoalteromonas.</title>
        <authorList>
            <person name="Paulsen S."/>
            <person name="Gram L."/>
            <person name="Machado H."/>
        </authorList>
    </citation>
    <scope>NUCLEOTIDE SEQUENCE [LARGE SCALE GENOMIC DNA]</scope>
    <source>
        <strain evidence="2 3">S1946</strain>
    </source>
</reference>